<evidence type="ECO:0000313" key="3">
    <source>
        <dbReference type="EMBL" id="MBD2255636.1"/>
    </source>
</evidence>
<organism evidence="3 4">
    <name type="scientific">Nostoc parmelioides FACHB-3921</name>
    <dbReference type="NCBI Taxonomy" id="2692909"/>
    <lineage>
        <taxon>Bacteria</taxon>
        <taxon>Bacillati</taxon>
        <taxon>Cyanobacteriota</taxon>
        <taxon>Cyanophyceae</taxon>
        <taxon>Nostocales</taxon>
        <taxon>Nostocaceae</taxon>
        <taxon>Nostoc</taxon>
    </lineage>
</organism>
<evidence type="ECO:0000256" key="2">
    <source>
        <dbReference type="ARBA" id="ARBA00022525"/>
    </source>
</evidence>
<dbReference type="InterPro" id="IPR018511">
    <property type="entry name" value="Hemolysin-typ_Ca-bd_CS"/>
</dbReference>
<evidence type="ECO:0000313" key="4">
    <source>
        <dbReference type="Proteomes" id="UP000621307"/>
    </source>
</evidence>
<dbReference type="PANTHER" id="PTHR38340">
    <property type="entry name" value="S-LAYER PROTEIN"/>
    <property type="match status" value="1"/>
</dbReference>
<dbReference type="PANTHER" id="PTHR38340:SF1">
    <property type="entry name" value="S-LAYER PROTEIN"/>
    <property type="match status" value="1"/>
</dbReference>
<evidence type="ECO:0000256" key="1">
    <source>
        <dbReference type="ARBA" id="ARBA00004613"/>
    </source>
</evidence>
<gene>
    <name evidence="3" type="ORF">H6G14_31060</name>
</gene>
<name>A0ABR8BNY5_9NOSO</name>
<keyword evidence="4" id="KW-1185">Reference proteome</keyword>
<dbReference type="EMBL" id="JACJQL010000111">
    <property type="protein sequence ID" value="MBD2255636.1"/>
    <property type="molecule type" value="Genomic_DNA"/>
</dbReference>
<comment type="caution">
    <text evidence="3">The sequence shown here is derived from an EMBL/GenBank/DDBJ whole genome shotgun (WGS) entry which is preliminary data.</text>
</comment>
<dbReference type="InterPro" id="IPR001343">
    <property type="entry name" value="Hemolysn_Ca-bd"/>
</dbReference>
<accession>A0ABR8BNY5</accession>
<dbReference type="Proteomes" id="UP000621307">
    <property type="component" value="Unassembled WGS sequence"/>
</dbReference>
<dbReference type="Gene3D" id="2.150.10.10">
    <property type="entry name" value="Serralysin-like metalloprotease, C-terminal"/>
    <property type="match status" value="3"/>
</dbReference>
<sequence>MNGDTGDDLLIGGGGNDYLDGGTGADTLNGGAGNDTYIVDSLGDAITENVDEGTDTVQSILDYSLGDNLENLTLLGTAQNGTGNTLANTITGNETDNTLNGLAGNDILTGNGGNDTLLGGNGSDTLDGGDGNDILNGGVGADWLTGGAGNDILTGADGNDTLIGGVGNDTMNGGVGNDTFIFASGFGGDRINGFTDGEDKIDLTEFAISFGSLTVTQNAANTVISSGVFGAGNTITLANFTATNVDATDFIF</sequence>
<dbReference type="PRINTS" id="PR00313">
    <property type="entry name" value="CABNDNGRPT"/>
</dbReference>
<dbReference type="InterPro" id="IPR011049">
    <property type="entry name" value="Serralysin-like_metalloprot_C"/>
</dbReference>
<reference evidence="3 4" key="1">
    <citation type="journal article" date="2020" name="ISME J.">
        <title>Comparative genomics reveals insights into cyanobacterial evolution and habitat adaptation.</title>
        <authorList>
            <person name="Chen M.Y."/>
            <person name="Teng W.K."/>
            <person name="Zhao L."/>
            <person name="Hu C.X."/>
            <person name="Zhou Y.K."/>
            <person name="Han B.P."/>
            <person name="Song L.R."/>
            <person name="Shu W.S."/>
        </authorList>
    </citation>
    <scope>NUCLEOTIDE SEQUENCE [LARGE SCALE GENOMIC DNA]</scope>
    <source>
        <strain evidence="3 4">FACHB-3921</strain>
    </source>
</reference>
<keyword evidence="2" id="KW-0964">Secreted</keyword>
<dbReference type="InterPro" id="IPR050557">
    <property type="entry name" value="RTX_toxin/Mannuronan_C5-epim"/>
</dbReference>
<comment type="subcellular location">
    <subcellularLocation>
        <location evidence="1">Secreted</location>
    </subcellularLocation>
</comment>
<dbReference type="SUPFAM" id="SSF51120">
    <property type="entry name" value="beta-Roll"/>
    <property type="match status" value="2"/>
</dbReference>
<proteinExistence type="predicted"/>
<dbReference type="Pfam" id="PF00353">
    <property type="entry name" value="HemolysinCabind"/>
    <property type="match status" value="3"/>
</dbReference>
<evidence type="ECO:0008006" key="5">
    <source>
        <dbReference type="Google" id="ProtNLM"/>
    </source>
</evidence>
<dbReference type="PROSITE" id="PS00330">
    <property type="entry name" value="HEMOLYSIN_CALCIUM"/>
    <property type="match status" value="5"/>
</dbReference>
<protein>
    <recommendedName>
        <fullName evidence="5">Calcium-binding protein</fullName>
    </recommendedName>
</protein>